<accession>A0AAE0KR31</accession>
<keyword evidence="7" id="KW-0732">Signal</keyword>
<evidence type="ECO:0000313" key="10">
    <source>
        <dbReference type="Proteomes" id="UP001190700"/>
    </source>
</evidence>
<feature type="domain" description="ABC-2 type transporter transmembrane" evidence="8">
    <location>
        <begin position="2"/>
        <end position="106"/>
    </location>
</feature>
<dbReference type="GO" id="GO:0140359">
    <property type="term" value="F:ABC-type transporter activity"/>
    <property type="evidence" value="ECO:0007669"/>
    <property type="project" value="InterPro"/>
</dbReference>
<evidence type="ECO:0000256" key="7">
    <source>
        <dbReference type="SAM" id="SignalP"/>
    </source>
</evidence>
<evidence type="ECO:0000256" key="3">
    <source>
        <dbReference type="ARBA" id="ARBA00022692"/>
    </source>
</evidence>
<name>A0AAE0KR31_9CHLO</name>
<evidence type="ECO:0000256" key="1">
    <source>
        <dbReference type="ARBA" id="ARBA00004141"/>
    </source>
</evidence>
<feature type="chain" id="PRO_5041902196" description="ABC-2 type transporter transmembrane domain-containing protein" evidence="7">
    <location>
        <begin position="22"/>
        <end position="279"/>
    </location>
</feature>
<feature type="signal peptide" evidence="7">
    <location>
        <begin position="1"/>
        <end position="21"/>
    </location>
</feature>
<evidence type="ECO:0000256" key="2">
    <source>
        <dbReference type="ARBA" id="ARBA00022448"/>
    </source>
</evidence>
<organism evidence="9 10">
    <name type="scientific">Cymbomonas tetramitiformis</name>
    <dbReference type="NCBI Taxonomy" id="36881"/>
    <lineage>
        <taxon>Eukaryota</taxon>
        <taxon>Viridiplantae</taxon>
        <taxon>Chlorophyta</taxon>
        <taxon>Pyramimonadophyceae</taxon>
        <taxon>Pyramimonadales</taxon>
        <taxon>Pyramimonadaceae</taxon>
        <taxon>Cymbomonas</taxon>
    </lineage>
</organism>
<keyword evidence="2" id="KW-0813">Transport</keyword>
<comment type="subcellular location">
    <subcellularLocation>
        <location evidence="1">Membrane</location>
        <topology evidence="1">Multi-pass membrane protein</topology>
    </subcellularLocation>
</comment>
<reference evidence="9 10" key="1">
    <citation type="journal article" date="2015" name="Genome Biol. Evol.">
        <title>Comparative Genomics of a Bacterivorous Green Alga Reveals Evolutionary Causalities and Consequences of Phago-Mixotrophic Mode of Nutrition.</title>
        <authorList>
            <person name="Burns J.A."/>
            <person name="Paasch A."/>
            <person name="Narechania A."/>
            <person name="Kim E."/>
        </authorList>
    </citation>
    <scope>NUCLEOTIDE SEQUENCE [LARGE SCALE GENOMIC DNA]</scope>
    <source>
        <strain evidence="9 10">PLY_AMNH</strain>
    </source>
</reference>
<evidence type="ECO:0000256" key="4">
    <source>
        <dbReference type="ARBA" id="ARBA00022989"/>
    </source>
</evidence>
<keyword evidence="10" id="KW-1185">Reference proteome</keyword>
<dbReference type="Proteomes" id="UP001190700">
    <property type="component" value="Unassembled WGS sequence"/>
</dbReference>
<feature type="non-terminal residue" evidence="9">
    <location>
        <position position="1"/>
    </location>
</feature>
<keyword evidence="4 6" id="KW-1133">Transmembrane helix</keyword>
<evidence type="ECO:0000256" key="5">
    <source>
        <dbReference type="ARBA" id="ARBA00023136"/>
    </source>
</evidence>
<dbReference type="PANTHER" id="PTHR19241">
    <property type="entry name" value="ATP-BINDING CASSETTE TRANSPORTER"/>
    <property type="match status" value="1"/>
</dbReference>
<feature type="transmembrane region" description="Helical" evidence="6">
    <location>
        <begin position="28"/>
        <end position="50"/>
    </location>
</feature>
<feature type="transmembrane region" description="Helical" evidence="6">
    <location>
        <begin position="149"/>
        <end position="167"/>
    </location>
</feature>
<feature type="transmembrane region" description="Helical" evidence="6">
    <location>
        <begin position="84"/>
        <end position="109"/>
    </location>
</feature>
<evidence type="ECO:0000313" key="9">
    <source>
        <dbReference type="EMBL" id="KAK3257345.1"/>
    </source>
</evidence>
<dbReference type="GO" id="GO:0016020">
    <property type="term" value="C:membrane"/>
    <property type="evidence" value="ECO:0007669"/>
    <property type="project" value="UniProtKB-SubCell"/>
</dbReference>
<dbReference type="AlphaFoldDB" id="A0AAE0KR31"/>
<gene>
    <name evidence="9" type="ORF">CYMTET_33565</name>
</gene>
<comment type="caution">
    <text evidence="9">The sequence shown here is derived from an EMBL/GenBank/DDBJ whole genome shotgun (WGS) entry which is preliminary data.</text>
</comment>
<dbReference type="InterPro" id="IPR013525">
    <property type="entry name" value="ABC2_TM"/>
</dbReference>
<keyword evidence="5 6" id="KW-0472">Membrane</keyword>
<feature type="transmembrane region" description="Helical" evidence="6">
    <location>
        <begin position="57"/>
        <end position="78"/>
    </location>
</feature>
<sequence length="279" mass="31233">LSAIVLSFMLYFFVELHAGDAEFEGWVSLFGALVSIVIYACMTGLSLGIITDNLANATAWVVPILLCNVMFSGFIVTADSIPVYFVWIYYLSAFHYCFSCMMVTMFAGADLGCDSDASSTDCPFGPDGTGDDVLEFYEIEFDTYRPNMLLVWFFIGVTIVNGYALLYSRLKINLVVKNTEDAEGKTDLGFFENITRDYAIASYIFRQSRETDPLAHEPVIEVTSEGLVRRRSSRVFNPSSFKGTREHPPPPFKLGCLGLRACLWEKEEGGIERGKEEEE</sequence>
<proteinExistence type="predicted"/>
<dbReference type="EMBL" id="LGRX02020627">
    <property type="protein sequence ID" value="KAK3257345.1"/>
    <property type="molecule type" value="Genomic_DNA"/>
</dbReference>
<keyword evidence="3 6" id="KW-0812">Transmembrane</keyword>
<protein>
    <recommendedName>
        <fullName evidence="8">ABC-2 type transporter transmembrane domain-containing protein</fullName>
    </recommendedName>
</protein>
<evidence type="ECO:0000256" key="6">
    <source>
        <dbReference type="SAM" id="Phobius"/>
    </source>
</evidence>
<dbReference type="Pfam" id="PF01061">
    <property type="entry name" value="ABC2_membrane"/>
    <property type="match status" value="1"/>
</dbReference>
<evidence type="ECO:0000259" key="8">
    <source>
        <dbReference type="Pfam" id="PF01061"/>
    </source>
</evidence>
<dbReference type="GO" id="GO:0071944">
    <property type="term" value="C:cell periphery"/>
    <property type="evidence" value="ECO:0007669"/>
    <property type="project" value="UniProtKB-ARBA"/>
</dbReference>